<evidence type="ECO:0000313" key="2">
    <source>
        <dbReference type="EMBL" id="AYL34259.1"/>
    </source>
</evidence>
<sequence length="286" mass="31700">MEREELADFLRRRRKGIRPAEVGITDGPRRRTPGLRREEVAMLAGMSVDYVVRLEQGRSSQPSAQLLVALARALRLSDDERDHLFHLAGHRPPPADGVARPARAGLVRLLDLLGDAPAMVLSDLGEVLAQNRASVLLAGDLTGFTGDRRYVVYRWFTDPGTRAVHVPEERDHHARWLVADLRAAAGRRSGDPTVTGLVDRLRAASSDFRALWAEHEVAVRRADRKTFLHPRVGRLRMDCETLVTLDQRQQLLVLTPADAGARERLELLRVLGSEEFPLGAPGAPGP</sequence>
<evidence type="ECO:0000313" key="3">
    <source>
        <dbReference type="Proteomes" id="UP000282170"/>
    </source>
</evidence>
<dbReference type="Gene3D" id="1.10.260.40">
    <property type="entry name" value="lambda repressor-like DNA-binding domains"/>
    <property type="match status" value="1"/>
</dbReference>
<keyword evidence="3" id="KW-1185">Reference proteome</keyword>
<dbReference type="RefSeq" id="WP_121544645.1">
    <property type="nucleotide sequence ID" value="NZ_CP023407.1"/>
</dbReference>
<dbReference type="InterPro" id="IPR041413">
    <property type="entry name" value="MLTR_LBD"/>
</dbReference>
<dbReference type="SMART" id="SM00530">
    <property type="entry name" value="HTH_XRE"/>
    <property type="match status" value="1"/>
</dbReference>
<dbReference type="GO" id="GO:0003677">
    <property type="term" value="F:DNA binding"/>
    <property type="evidence" value="ECO:0007669"/>
    <property type="project" value="InterPro"/>
</dbReference>
<dbReference type="Proteomes" id="UP000282170">
    <property type="component" value="Chromosome"/>
</dbReference>
<dbReference type="PANTHER" id="PTHR35010:SF2">
    <property type="entry name" value="BLL4672 PROTEIN"/>
    <property type="match status" value="1"/>
</dbReference>
<gene>
    <name evidence="2" type="ORF">CNQ36_01785</name>
</gene>
<proteinExistence type="predicted"/>
<dbReference type="SUPFAM" id="SSF47413">
    <property type="entry name" value="lambda repressor-like DNA-binding domains"/>
    <property type="match status" value="1"/>
</dbReference>
<protein>
    <submittedName>
        <fullName evidence="2">Transcriptional regulator</fullName>
    </submittedName>
</protein>
<name>A0A494UU87_9ACTN</name>
<accession>A0A494UU87</accession>
<dbReference type="InterPro" id="IPR010982">
    <property type="entry name" value="Lambda_DNA-bd_dom_sf"/>
</dbReference>
<dbReference type="Pfam" id="PF17765">
    <property type="entry name" value="MLTR_LBD"/>
    <property type="match status" value="1"/>
</dbReference>
<organism evidence="2 3">
    <name type="scientific">Streptomyces fungicidicus</name>
    <dbReference type="NCBI Taxonomy" id="68203"/>
    <lineage>
        <taxon>Bacteria</taxon>
        <taxon>Bacillati</taxon>
        <taxon>Actinomycetota</taxon>
        <taxon>Actinomycetes</taxon>
        <taxon>Kitasatosporales</taxon>
        <taxon>Streptomycetaceae</taxon>
        <taxon>Streptomyces</taxon>
    </lineage>
</organism>
<dbReference type="PROSITE" id="PS50943">
    <property type="entry name" value="HTH_CROC1"/>
    <property type="match status" value="1"/>
</dbReference>
<dbReference type="AlphaFoldDB" id="A0A494UU87"/>
<dbReference type="EMBL" id="CP023407">
    <property type="protein sequence ID" value="AYL34259.1"/>
    <property type="molecule type" value="Genomic_DNA"/>
</dbReference>
<dbReference type="CDD" id="cd00093">
    <property type="entry name" value="HTH_XRE"/>
    <property type="match status" value="1"/>
</dbReference>
<dbReference type="GeneID" id="93881502"/>
<feature type="domain" description="HTH cro/C1-type" evidence="1">
    <location>
        <begin position="34"/>
        <end position="81"/>
    </location>
</feature>
<evidence type="ECO:0000259" key="1">
    <source>
        <dbReference type="PROSITE" id="PS50943"/>
    </source>
</evidence>
<dbReference type="Gene3D" id="3.30.450.180">
    <property type="match status" value="1"/>
</dbReference>
<dbReference type="PANTHER" id="PTHR35010">
    <property type="entry name" value="BLL4672 PROTEIN-RELATED"/>
    <property type="match status" value="1"/>
</dbReference>
<dbReference type="InterPro" id="IPR001387">
    <property type="entry name" value="Cro/C1-type_HTH"/>
</dbReference>
<dbReference type="Pfam" id="PF13560">
    <property type="entry name" value="HTH_31"/>
    <property type="match status" value="1"/>
</dbReference>
<reference evidence="2 3" key="1">
    <citation type="submission" date="2017-09" db="EMBL/GenBank/DDBJ databases">
        <authorList>
            <person name="Zhang H."/>
            <person name="Hu S."/>
            <person name="Xu J."/>
            <person name="He Z."/>
        </authorList>
    </citation>
    <scope>NUCLEOTIDE SEQUENCE [LARGE SCALE GENOMIC DNA]</scope>
    <source>
        <strain evidence="2 3">TXX3120</strain>
    </source>
</reference>
<dbReference type="KEGG" id="sfug:CNQ36_01785"/>